<dbReference type="PANTHER" id="PTHR43664:SF1">
    <property type="entry name" value="BETA-METHYLMALYL-COA DEHYDRATASE"/>
    <property type="match status" value="1"/>
</dbReference>
<reference evidence="3 4" key="1">
    <citation type="journal article" date="2015" name="Antonie Van Leeuwenhoek">
        <title>Prauserella endophytica sp. nov., an endophytic actinobacterium isolated from Tamarix taklamakanensis.</title>
        <authorList>
            <person name="Liu J.M."/>
            <person name="Habden X."/>
            <person name="Guo L."/>
            <person name="Tuo L."/>
            <person name="Jiang Z.K."/>
            <person name="Liu S.W."/>
            <person name="Liu X.F."/>
            <person name="Chen L."/>
            <person name="Li R.F."/>
            <person name="Zhang Y.Q."/>
            <person name="Sun C.H."/>
        </authorList>
    </citation>
    <scope>NUCLEOTIDE SEQUENCE [LARGE SCALE GENOMIC DNA]</scope>
    <source>
        <strain evidence="3 4">CGMCC 4.7182</strain>
    </source>
</reference>
<proteinExistence type="inferred from homology"/>
<evidence type="ECO:0000313" key="3">
    <source>
        <dbReference type="EMBL" id="TKG64935.1"/>
    </source>
</evidence>
<comment type="caution">
    <text evidence="3">The sequence shown here is derived from an EMBL/GenBank/DDBJ whole genome shotgun (WGS) entry which is preliminary data.</text>
</comment>
<comment type="similarity">
    <text evidence="1">Belongs to the enoyl-CoA hydratase/isomerase family.</text>
</comment>
<dbReference type="SUPFAM" id="SSF54637">
    <property type="entry name" value="Thioesterase/thiol ester dehydrase-isomerase"/>
    <property type="match status" value="1"/>
</dbReference>
<gene>
    <name evidence="3" type="ORF">FCN18_28255</name>
</gene>
<name>A0ABY2RXY3_9PSEU</name>
<dbReference type="PANTHER" id="PTHR43664">
    <property type="entry name" value="MONOAMINE OXIDASE-RELATED"/>
    <property type="match status" value="1"/>
</dbReference>
<sequence length="163" mass="17358">MNTDNSAAGLGFGDLREGTRYVSAGRTITETDIQNFAGLSGDFNPLHTDEEWVRANTPYRGRIAHGLLVLAMSSGMRTPGYDDLDVRAYLSEARDMKAPAYPGDTITVVNTVSGLRPSTSKPGHGVVTFTVEVTNHRSEVVQRGTDVVLVGPGATGQRPPPAS</sequence>
<dbReference type="InterPro" id="IPR002539">
    <property type="entry name" value="MaoC-like_dom"/>
</dbReference>
<dbReference type="Proteomes" id="UP000309992">
    <property type="component" value="Unassembled WGS sequence"/>
</dbReference>
<keyword evidence="4" id="KW-1185">Reference proteome</keyword>
<dbReference type="InterPro" id="IPR029069">
    <property type="entry name" value="HotDog_dom_sf"/>
</dbReference>
<feature type="domain" description="MaoC-like" evidence="2">
    <location>
        <begin position="22"/>
        <end position="130"/>
    </location>
</feature>
<organism evidence="3 4">
    <name type="scientific">Prauserella endophytica</name>
    <dbReference type="NCBI Taxonomy" id="1592324"/>
    <lineage>
        <taxon>Bacteria</taxon>
        <taxon>Bacillati</taxon>
        <taxon>Actinomycetota</taxon>
        <taxon>Actinomycetes</taxon>
        <taxon>Pseudonocardiales</taxon>
        <taxon>Pseudonocardiaceae</taxon>
        <taxon>Prauserella</taxon>
        <taxon>Prauserella coralliicola group</taxon>
    </lineage>
</organism>
<evidence type="ECO:0000256" key="1">
    <source>
        <dbReference type="ARBA" id="ARBA00005254"/>
    </source>
</evidence>
<dbReference type="Pfam" id="PF01575">
    <property type="entry name" value="MaoC_dehydratas"/>
    <property type="match status" value="1"/>
</dbReference>
<dbReference type="InterPro" id="IPR052342">
    <property type="entry name" value="MCH/BMMD"/>
</dbReference>
<dbReference type="Gene3D" id="3.10.129.10">
    <property type="entry name" value="Hotdog Thioesterase"/>
    <property type="match status" value="1"/>
</dbReference>
<dbReference type="RefSeq" id="WP_137096532.1">
    <property type="nucleotide sequence ID" value="NZ_SWMS01000019.1"/>
</dbReference>
<accession>A0ABY2RXY3</accession>
<dbReference type="EMBL" id="SWMS01000019">
    <property type="protein sequence ID" value="TKG64935.1"/>
    <property type="molecule type" value="Genomic_DNA"/>
</dbReference>
<evidence type="ECO:0000259" key="2">
    <source>
        <dbReference type="Pfam" id="PF01575"/>
    </source>
</evidence>
<protein>
    <submittedName>
        <fullName evidence="3">Dehydratase</fullName>
    </submittedName>
</protein>
<evidence type="ECO:0000313" key="4">
    <source>
        <dbReference type="Proteomes" id="UP000309992"/>
    </source>
</evidence>